<dbReference type="Proteomes" id="UP000001572">
    <property type="component" value="Chromosome"/>
</dbReference>
<protein>
    <submittedName>
        <fullName evidence="1">Uncharacterized protein</fullName>
    </submittedName>
</protein>
<dbReference type="HOGENOM" id="CLU_2406833_0_0_9"/>
<dbReference type="KEGG" id="amt:Amet_1571"/>
<name>A6TNI3_ALKMQ</name>
<proteinExistence type="predicted"/>
<evidence type="ECO:0000313" key="1">
    <source>
        <dbReference type="EMBL" id="ABR47751.1"/>
    </source>
</evidence>
<evidence type="ECO:0000313" key="2">
    <source>
        <dbReference type="Proteomes" id="UP000001572"/>
    </source>
</evidence>
<keyword evidence="2" id="KW-1185">Reference proteome</keyword>
<accession>A6TNI3</accession>
<sequence>MMDDFNEFLVKEFYNKIGMNKTIDSFPKIERAFHKFLRNYNFSRTISNGCNAGKIPAEVILERAAKNGMDFDTLLLWILALLNQLKGVDTNE</sequence>
<dbReference type="AlphaFoldDB" id="A6TNI3"/>
<gene>
    <name evidence="1" type="ordered locus">Amet_1571</name>
</gene>
<dbReference type="EMBL" id="CP000724">
    <property type="protein sequence ID" value="ABR47751.1"/>
    <property type="molecule type" value="Genomic_DNA"/>
</dbReference>
<reference evidence="2" key="1">
    <citation type="journal article" date="2016" name="Genome Announc.">
        <title>Complete genome sequence of Alkaliphilus metalliredigens strain QYMF, an alkaliphilic and metal-reducing bacterium isolated from borax-contaminated leachate ponds.</title>
        <authorList>
            <person name="Hwang C."/>
            <person name="Copeland A."/>
            <person name="Lucas S."/>
            <person name="Lapidus A."/>
            <person name="Barry K."/>
            <person name="Detter J.C."/>
            <person name="Glavina Del Rio T."/>
            <person name="Hammon N."/>
            <person name="Israni S."/>
            <person name="Dalin E."/>
            <person name="Tice H."/>
            <person name="Pitluck S."/>
            <person name="Chertkov O."/>
            <person name="Brettin T."/>
            <person name="Bruce D."/>
            <person name="Han C."/>
            <person name="Schmutz J."/>
            <person name="Larimer F."/>
            <person name="Land M.L."/>
            <person name="Hauser L."/>
            <person name="Kyrpides N."/>
            <person name="Mikhailova N."/>
            <person name="Ye Q."/>
            <person name="Zhou J."/>
            <person name="Richardson P."/>
            <person name="Fields M.W."/>
        </authorList>
    </citation>
    <scope>NUCLEOTIDE SEQUENCE [LARGE SCALE GENOMIC DNA]</scope>
    <source>
        <strain evidence="2">QYMF</strain>
    </source>
</reference>
<organism evidence="1 2">
    <name type="scientific">Alkaliphilus metalliredigens (strain QYMF)</name>
    <dbReference type="NCBI Taxonomy" id="293826"/>
    <lineage>
        <taxon>Bacteria</taxon>
        <taxon>Bacillati</taxon>
        <taxon>Bacillota</taxon>
        <taxon>Clostridia</taxon>
        <taxon>Peptostreptococcales</taxon>
        <taxon>Natronincolaceae</taxon>
        <taxon>Alkaliphilus</taxon>
    </lineage>
</organism>